<dbReference type="AlphaFoldDB" id="A0A371DZJ3"/>
<sequence>MCTDYTDLNKTCLKDLYQLLSINQLSNGTFDCGLLSFMDAYSGTKSGSTHTMKPKSCHISSVNGQNLQRRSRPAGGSMCGGYGRQINNSRRAL</sequence>
<dbReference type="Proteomes" id="UP000257109">
    <property type="component" value="Unassembled WGS sequence"/>
</dbReference>
<accession>A0A371DZJ3</accession>
<evidence type="ECO:0000256" key="1">
    <source>
        <dbReference type="SAM" id="MobiDB-lite"/>
    </source>
</evidence>
<dbReference type="InterPro" id="IPR043128">
    <property type="entry name" value="Rev_trsase/Diguanyl_cyclase"/>
</dbReference>
<dbReference type="OrthoDB" id="425619at2759"/>
<feature type="region of interest" description="Disordered" evidence="1">
    <location>
        <begin position="61"/>
        <end position="93"/>
    </location>
</feature>
<dbReference type="InterPro" id="IPR043502">
    <property type="entry name" value="DNA/RNA_pol_sf"/>
</dbReference>
<dbReference type="Gene3D" id="3.30.70.270">
    <property type="match status" value="1"/>
</dbReference>
<dbReference type="SUPFAM" id="SSF56672">
    <property type="entry name" value="DNA/RNA polymerases"/>
    <property type="match status" value="1"/>
</dbReference>
<proteinExistence type="predicted"/>
<reference evidence="2" key="1">
    <citation type="submission" date="2018-05" db="EMBL/GenBank/DDBJ databases">
        <title>Draft genome of Mucuna pruriens seed.</title>
        <authorList>
            <person name="Nnadi N.E."/>
            <person name="Vos R."/>
            <person name="Hasami M.H."/>
            <person name="Devisetty U.K."/>
            <person name="Aguiy J.C."/>
        </authorList>
    </citation>
    <scope>NUCLEOTIDE SEQUENCE [LARGE SCALE GENOMIC DNA]</scope>
    <source>
        <strain evidence="2">JCA_2017</strain>
    </source>
</reference>
<protein>
    <submittedName>
        <fullName evidence="2">Uncharacterized protein</fullName>
    </submittedName>
</protein>
<name>A0A371DZJ3_MUCPR</name>
<keyword evidence="3" id="KW-1185">Reference proteome</keyword>
<evidence type="ECO:0000313" key="2">
    <source>
        <dbReference type="EMBL" id="RDX57908.1"/>
    </source>
</evidence>
<gene>
    <name evidence="2" type="ORF">CR513_62816</name>
</gene>
<evidence type="ECO:0000313" key="3">
    <source>
        <dbReference type="Proteomes" id="UP000257109"/>
    </source>
</evidence>
<feature type="non-terminal residue" evidence="2">
    <location>
        <position position="1"/>
    </location>
</feature>
<comment type="caution">
    <text evidence="2">The sequence shown here is derived from an EMBL/GenBank/DDBJ whole genome shotgun (WGS) entry which is preliminary data.</text>
</comment>
<organism evidence="2 3">
    <name type="scientific">Mucuna pruriens</name>
    <name type="common">Velvet bean</name>
    <name type="synonym">Dolichos pruriens</name>
    <dbReference type="NCBI Taxonomy" id="157652"/>
    <lineage>
        <taxon>Eukaryota</taxon>
        <taxon>Viridiplantae</taxon>
        <taxon>Streptophyta</taxon>
        <taxon>Embryophyta</taxon>
        <taxon>Tracheophyta</taxon>
        <taxon>Spermatophyta</taxon>
        <taxon>Magnoliopsida</taxon>
        <taxon>eudicotyledons</taxon>
        <taxon>Gunneridae</taxon>
        <taxon>Pentapetalae</taxon>
        <taxon>rosids</taxon>
        <taxon>fabids</taxon>
        <taxon>Fabales</taxon>
        <taxon>Fabaceae</taxon>
        <taxon>Papilionoideae</taxon>
        <taxon>50 kb inversion clade</taxon>
        <taxon>NPAAA clade</taxon>
        <taxon>indigoferoid/millettioid clade</taxon>
        <taxon>Phaseoleae</taxon>
        <taxon>Mucuna</taxon>
    </lineage>
</organism>
<dbReference type="EMBL" id="QJKJ01018045">
    <property type="protein sequence ID" value="RDX57908.1"/>
    <property type="molecule type" value="Genomic_DNA"/>
</dbReference>